<name>A0A0X8JKK9_9BACT</name>
<protein>
    <submittedName>
        <fullName evidence="2">Uncharacterized protein</fullName>
    </submittedName>
</protein>
<feature type="compositionally biased region" description="Basic and acidic residues" evidence="1">
    <location>
        <begin position="212"/>
        <end position="221"/>
    </location>
</feature>
<evidence type="ECO:0000313" key="2">
    <source>
        <dbReference type="EMBL" id="AMD90103.1"/>
    </source>
</evidence>
<evidence type="ECO:0000256" key="1">
    <source>
        <dbReference type="SAM" id="MobiDB-lite"/>
    </source>
</evidence>
<dbReference type="KEGG" id="dfi:AXF13_08195"/>
<dbReference type="AlphaFoldDB" id="A0A0X8JKK9"/>
<feature type="region of interest" description="Disordered" evidence="1">
    <location>
        <begin position="194"/>
        <end position="221"/>
    </location>
</feature>
<proteinExistence type="predicted"/>
<accession>A0A0X8JKK9</accession>
<reference evidence="3" key="1">
    <citation type="submission" date="2016-02" db="EMBL/GenBank/DDBJ databases">
        <authorList>
            <person name="Holder M.E."/>
            <person name="Ajami N.J."/>
            <person name="Petrosino J.F."/>
        </authorList>
    </citation>
    <scope>NUCLEOTIDE SEQUENCE [LARGE SCALE GENOMIC DNA]</scope>
    <source>
        <strain evidence="3">CCUG 45958</strain>
    </source>
</reference>
<feature type="compositionally biased region" description="Polar residues" evidence="1">
    <location>
        <begin position="91"/>
        <end position="104"/>
    </location>
</feature>
<feature type="compositionally biased region" description="Low complexity" evidence="1">
    <location>
        <begin position="64"/>
        <end position="83"/>
    </location>
</feature>
<gene>
    <name evidence="2" type="ORF">AXF13_08195</name>
</gene>
<feature type="compositionally biased region" description="Basic and acidic residues" evidence="1">
    <location>
        <begin position="44"/>
        <end position="58"/>
    </location>
</feature>
<dbReference type="EMBL" id="CP014229">
    <property type="protein sequence ID" value="AMD90103.1"/>
    <property type="molecule type" value="Genomic_DNA"/>
</dbReference>
<sequence length="281" mass="30387">MVLLVILGTSLWLVLVGKEHQYQQFDGLKMPSAVAQPIGNNPPQERKVGQPEASENRLQHTPPDKAAAIKDGAAAPAMADPDAQGIPQKVQEPSTPAPYSQRSAEVSQLFEQQFEAVNHQLKRLETKLKELADPAEGDRGTPGMATALQALTEDMQKLAKENEGLRNANRDLQEALGATEKRLDKLTQENARLSSMAQSKGKNEQKSPIALDEPKTKAPAEPVDRWSVMGLAANRVVIQDEKGNIHAVEAGKSLNGVKIISVDLINGDVKTSAGVISYLKK</sequence>
<dbReference type="Proteomes" id="UP000069241">
    <property type="component" value="Chromosome"/>
</dbReference>
<feature type="region of interest" description="Disordered" evidence="1">
    <location>
        <begin position="33"/>
        <end position="104"/>
    </location>
</feature>
<evidence type="ECO:0000313" key="3">
    <source>
        <dbReference type="Proteomes" id="UP000069241"/>
    </source>
</evidence>
<organism evidence="2 3">
    <name type="scientific">Desulfovibrio fairfieldensis</name>
    <dbReference type="NCBI Taxonomy" id="44742"/>
    <lineage>
        <taxon>Bacteria</taxon>
        <taxon>Pseudomonadati</taxon>
        <taxon>Thermodesulfobacteriota</taxon>
        <taxon>Desulfovibrionia</taxon>
        <taxon>Desulfovibrionales</taxon>
        <taxon>Desulfovibrionaceae</taxon>
        <taxon>Desulfovibrio</taxon>
    </lineage>
</organism>
<keyword evidence="3" id="KW-1185">Reference proteome</keyword>